<organism evidence="2 3">
    <name type="scientific">Papiliotrema laurentii</name>
    <name type="common">Cryptococcus laurentii</name>
    <dbReference type="NCBI Taxonomy" id="5418"/>
    <lineage>
        <taxon>Eukaryota</taxon>
        <taxon>Fungi</taxon>
        <taxon>Dikarya</taxon>
        <taxon>Basidiomycota</taxon>
        <taxon>Agaricomycotina</taxon>
        <taxon>Tremellomycetes</taxon>
        <taxon>Tremellales</taxon>
        <taxon>Rhynchogastremaceae</taxon>
        <taxon>Papiliotrema</taxon>
    </lineage>
</organism>
<evidence type="ECO:0008006" key="4">
    <source>
        <dbReference type="Google" id="ProtNLM"/>
    </source>
</evidence>
<gene>
    <name evidence="2" type="ORF">DB88DRAFT_543014</name>
</gene>
<dbReference type="AlphaFoldDB" id="A0AAD9FN06"/>
<feature type="compositionally biased region" description="Basic and acidic residues" evidence="1">
    <location>
        <begin position="7"/>
        <end position="29"/>
    </location>
</feature>
<sequence>MTGGDKTGGDKTGGDKTGGDKTGGDKTGGDKTGTNTSIEDLPGPDPNSETHSPALEALVAAVETAGPWPEEISFEGDLPDGDFTVSDVIPYDYCIGENDGNNTDSANDTDSNFFRGQVTDASQIYQDFCLDAYGDPDLRNGSYFNDTAGQFGRRTFADTGATGTPNRWRRGSVVSVCVERNDNFVVAYGGGTFRASWVAAQAISRAIDFWNKGLNPKHISLEFVNDCNNAVYVTQVFNNVKNAKEAGVLATTPYPPRQGQGGRDRVLKVWRPAFFNNFQNVLTFILSHELGHALGLAHDNCKALIPPQPCVQITNQVPNSVLFNTVNPATTITYAGPEPGDIAGANAFYDLPGGPGTNTKITLWPATRGAFINYPPLPKCKWILGVCYY</sequence>
<dbReference type="InterPro" id="IPR024079">
    <property type="entry name" value="MetalloPept_cat_dom_sf"/>
</dbReference>
<dbReference type="EMBL" id="JAODAN010000012">
    <property type="protein sequence ID" value="KAK1920773.1"/>
    <property type="molecule type" value="Genomic_DNA"/>
</dbReference>
<feature type="region of interest" description="Disordered" evidence="1">
    <location>
        <begin position="1"/>
        <end position="51"/>
    </location>
</feature>
<evidence type="ECO:0000256" key="1">
    <source>
        <dbReference type="SAM" id="MobiDB-lite"/>
    </source>
</evidence>
<evidence type="ECO:0000313" key="2">
    <source>
        <dbReference type="EMBL" id="KAK1920773.1"/>
    </source>
</evidence>
<protein>
    <recommendedName>
        <fullName evidence="4">Peptidase metallopeptidase domain-containing protein</fullName>
    </recommendedName>
</protein>
<dbReference type="Gene3D" id="3.40.390.10">
    <property type="entry name" value="Collagenase (Catalytic Domain)"/>
    <property type="match status" value="1"/>
</dbReference>
<evidence type="ECO:0000313" key="3">
    <source>
        <dbReference type="Proteomes" id="UP001182556"/>
    </source>
</evidence>
<dbReference type="GO" id="GO:0008237">
    <property type="term" value="F:metallopeptidase activity"/>
    <property type="evidence" value="ECO:0007669"/>
    <property type="project" value="InterPro"/>
</dbReference>
<accession>A0AAD9FN06</accession>
<reference evidence="2" key="1">
    <citation type="submission" date="2023-02" db="EMBL/GenBank/DDBJ databases">
        <title>Identification and recombinant expression of a fungal hydrolase from Papiliotrema laurentii that hydrolyzes apple cutin and clears colloidal polyester polyurethane.</title>
        <authorList>
            <consortium name="DOE Joint Genome Institute"/>
            <person name="Roman V.A."/>
            <person name="Bojanowski C."/>
            <person name="Crable B.R."/>
            <person name="Wagner D.N."/>
            <person name="Hung C.S."/>
            <person name="Nadeau L.J."/>
            <person name="Schratz L."/>
            <person name="Haridas S."/>
            <person name="Pangilinan J."/>
            <person name="Lipzen A."/>
            <person name="Na H."/>
            <person name="Yan M."/>
            <person name="Ng V."/>
            <person name="Grigoriev I.V."/>
            <person name="Spatafora J.W."/>
            <person name="Barlow D."/>
            <person name="Biffinger J."/>
            <person name="Kelley-Loughnane N."/>
            <person name="Varaljay V.A."/>
            <person name="Crookes-Goodson W.J."/>
        </authorList>
    </citation>
    <scope>NUCLEOTIDE SEQUENCE</scope>
    <source>
        <strain evidence="2">5307AH</strain>
    </source>
</reference>
<dbReference type="Proteomes" id="UP001182556">
    <property type="component" value="Unassembled WGS sequence"/>
</dbReference>
<name>A0AAD9FN06_PAPLA</name>
<dbReference type="SUPFAM" id="SSF55486">
    <property type="entry name" value="Metalloproteases ('zincins'), catalytic domain"/>
    <property type="match status" value="1"/>
</dbReference>
<proteinExistence type="predicted"/>
<comment type="caution">
    <text evidence="2">The sequence shown here is derived from an EMBL/GenBank/DDBJ whole genome shotgun (WGS) entry which is preliminary data.</text>
</comment>
<keyword evidence="3" id="KW-1185">Reference proteome</keyword>